<feature type="transmembrane region" description="Helical" evidence="11">
    <location>
        <begin position="355"/>
        <end position="373"/>
    </location>
</feature>
<feature type="compositionally biased region" description="Polar residues" evidence="10">
    <location>
        <begin position="644"/>
        <end position="653"/>
    </location>
</feature>
<keyword evidence="8" id="KW-0902">Two-component regulatory system</keyword>
<evidence type="ECO:0000256" key="1">
    <source>
        <dbReference type="ARBA" id="ARBA00000085"/>
    </source>
</evidence>
<keyword evidence="16" id="KW-1185">Reference proteome</keyword>
<keyword evidence="6 15" id="KW-0418">Kinase</keyword>
<dbReference type="InterPro" id="IPR050482">
    <property type="entry name" value="Sensor_HK_TwoCompSys"/>
</dbReference>
<feature type="domain" description="Histidine kinase/HSP90-like ATPase" evidence="12">
    <location>
        <begin position="595"/>
        <end position="712"/>
    </location>
</feature>
<feature type="transmembrane region" description="Helical" evidence="11">
    <location>
        <begin position="379"/>
        <end position="399"/>
    </location>
</feature>
<evidence type="ECO:0000256" key="6">
    <source>
        <dbReference type="ARBA" id="ARBA00022777"/>
    </source>
</evidence>
<dbReference type="Pfam" id="PF13796">
    <property type="entry name" value="Sensor"/>
    <property type="match status" value="1"/>
</dbReference>
<organism evidence="15 16">
    <name type="scientific">Brevibacterium picturae</name>
    <dbReference type="NCBI Taxonomy" id="260553"/>
    <lineage>
        <taxon>Bacteria</taxon>
        <taxon>Bacillati</taxon>
        <taxon>Actinomycetota</taxon>
        <taxon>Actinomycetes</taxon>
        <taxon>Micrococcales</taxon>
        <taxon>Brevibacteriaceae</taxon>
        <taxon>Brevibacterium</taxon>
    </lineage>
</organism>
<feature type="transmembrane region" description="Helical" evidence="11">
    <location>
        <begin position="171"/>
        <end position="193"/>
    </location>
</feature>
<comment type="catalytic activity">
    <reaction evidence="1">
        <text>ATP + protein L-histidine = ADP + protein N-phospho-L-histidine.</text>
        <dbReference type="EC" id="2.7.13.3"/>
    </reaction>
</comment>
<evidence type="ECO:0000256" key="5">
    <source>
        <dbReference type="ARBA" id="ARBA00022741"/>
    </source>
</evidence>
<feature type="domain" description="Signal transduction histidine kinase subgroup 3 dimerisation and phosphoacceptor" evidence="13">
    <location>
        <begin position="482"/>
        <end position="545"/>
    </location>
</feature>
<evidence type="ECO:0000256" key="3">
    <source>
        <dbReference type="ARBA" id="ARBA00022553"/>
    </source>
</evidence>
<dbReference type="Pfam" id="PF07730">
    <property type="entry name" value="HisKA_3"/>
    <property type="match status" value="1"/>
</dbReference>
<dbReference type="Pfam" id="PF02518">
    <property type="entry name" value="HATPase_c"/>
    <property type="match status" value="1"/>
</dbReference>
<dbReference type="SUPFAM" id="SSF55874">
    <property type="entry name" value="ATPase domain of HSP90 chaperone/DNA topoisomerase II/histidine kinase"/>
    <property type="match status" value="1"/>
</dbReference>
<feature type="region of interest" description="Disordered" evidence="10">
    <location>
        <begin position="266"/>
        <end position="288"/>
    </location>
</feature>
<keyword evidence="11" id="KW-1133">Transmembrane helix</keyword>
<protein>
    <recommendedName>
        <fullName evidence="2">histidine kinase</fullName>
        <ecNumber evidence="2">2.7.13.3</ecNumber>
    </recommendedName>
</protein>
<reference evidence="15 16" key="1">
    <citation type="journal article" date="2019" name="Int. J. Syst. Evol. Microbiol.">
        <title>The Global Catalogue of Microorganisms (GCM) 10K type strain sequencing project: providing services to taxonomists for standard genome sequencing and annotation.</title>
        <authorList>
            <consortium name="The Broad Institute Genomics Platform"/>
            <consortium name="The Broad Institute Genome Sequencing Center for Infectious Disease"/>
            <person name="Wu L."/>
            <person name="Ma J."/>
        </authorList>
    </citation>
    <scope>NUCLEOTIDE SEQUENCE [LARGE SCALE GENOMIC DNA]</scope>
    <source>
        <strain evidence="15 16">JCM 13319</strain>
    </source>
</reference>
<evidence type="ECO:0000256" key="8">
    <source>
        <dbReference type="ARBA" id="ARBA00023012"/>
    </source>
</evidence>
<sequence length="713" mass="75732">MNQIFDSPHIDTHLDAHSDAHSDASPRPNTYPESVPRPAESLTQPHPHQAPDPTRSWWSRMWHNMGRDSVLVVPGFFISLIGFVVLITLFSVSIATFVIWIGALLLPLTLFVATGFANVSRARARQWGVPIAEVVHRSRARGFRGWIGAMAEGRRWLDLLFEAVFALPIRLVAFSVSVPWFLGALGGLTYFFWGRFLPEGNTELIELIVAASNDTSLVNLEFGTIATVQFITGLVLLLSFPFVLHAMARLEIAAITAGLAPGHEGATSAGKARAGDESGRGPDGAESVANPVTETMLTRAGGEGWFWLLSIFVGVVLVSVGWPVTATLYESSTVLAMLVVLAQSAALVLAVRQPVLAIIVGVASAAAGIILTAGTSGLVWPWTVTSLLALVFLHLIVGLRHSWLHLVILWSLSTVLGGLSLALPHAGGLSGAMANAITTASLTAGISAIAVVGNLWIRGRTQLATERRLSAEQLAKRQELEERNRIAQELHDVVAHSMSVISVQATTARYRLPELDHRSVDEFDSIAGSARQALNEMRGLLAILRGGRDADLAPQPMVDDIPDLVEATRSSGAEVELEFPADAYDINPTSGLTAFRLVQEALSNALRHSPGAPVRVSVGTDGAQLSIGVVNGIPDATDAEVGRPNSSRPNSVQPDEGHPDVGRSATGQSVAGHLGGGFGLKGMRERVEALDGTLQVGPTAEGGFEVLATLPAN</sequence>
<dbReference type="EC" id="2.7.13.3" evidence="2"/>
<dbReference type="Gene3D" id="1.20.5.1930">
    <property type="match status" value="1"/>
</dbReference>
<feature type="transmembrane region" description="Helical" evidence="11">
    <location>
        <begin position="432"/>
        <end position="457"/>
    </location>
</feature>
<dbReference type="GO" id="GO:0016301">
    <property type="term" value="F:kinase activity"/>
    <property type="evidence" value="ECO:0007669"/>
    <property type="project" value="UniProtKB-KW"/>
</dbReference>
<feature type="domain" description="Putative sensor" evidence="14">
    <location>
        <begin position="72"/>
        <end position="253"/>
    </location>
</feature>
<dbReference type="InterPro" id="IPR025828">
    <property type="entry name" value="Put_sensor_dom"/>
</dbReference>
<accession>A0ABN2BYP6</accession>
<evidence type="ECO:0000256" key="2">
    <source>
        <dbReference type="ARBA" id="ARBA00012438"/>
    </source>
</evidence>
<feature type="region of interest" description="Disordered" evidence="10">
    <location>
        <begin position="16"/>
        <end position="53"/>
    </location>
</feature>
<feature type="transmembrane region" description="Helical" evidence="11">
    <location>
        <begin position="406"/>
        <end position="426"/>
    </location>
</feature>
<evidence type="ECO:0000256" key="10">
    <source>
        <dbReference type="SAM" id="MobiDB-lite"/>
    </source>
</evidence>
<keyword evidence="4" id="KW-0808">Transferase</keyword>
<feature type="transmembrane region" description="Helical" evidence="11">
    <location>
        <begin position="97"/>
        <end position="117"/>
    </location>
</feature>
<keyword evidence="7" id="KW-0067">ATP-binding</keyword>
<dbReference type="Gene3D" id="3.30.565.10">
    <property type="entry name" value="Histidine kinase-like ATPase, C-terminal domain"/>
    <property type="match status" value="1"/>
</dbReference>
<comment type="caution">
    <text evidence="15">The sequence shown here is derived from an EMBL/GenBank/DDBJ whole genome shotgun (WGS) entry which is preliminary data.</text>
</comment>
<evidence type="ECO:0000256" key="7">
    <source>
        <dbReference type="ARBA" id="ARBA00022840"/>
    </source>
</evidence>
<proteinExistence type="predicted"/>
<dbReference type="InterPro" id="IPR003594">
    <property type="entry name" value="HATPase_dom"/>
</dbReference>
<keyword evidence="3" id="KW-0597">Phosphoprotein</keyword>
<feature type="region of interest" description="Disordered" evidence="10">
    <location>
        <begin position="634"/>
        <end position="677"/>
    </location>
</feature>
<feature type="transmembrane region" description="Helical" evidence="11">
    <location>
        <begin position="331"/>
        <end position="350"/>
    </location>
</feature>
<dbReference type="CDD" id="cd16917">
    <property type="entry name" value="HATPase_UhpB-NarQ-NarX-like"/>
    <property type="match status" value="1"/>
</dbReference>
<dbReference type="PANTHER" id="PTHR24421:SF10">
    <property type="entry name" value="NITRATE_NITRITE SENSOR PROTEIN NARQ"/>
    <property type="match status" value="1"/>
</dbReference>
<evidence type="ECO:0000259" key="12">
    <source>
        <dbReference type="Pfam" id="PF02518"/>
    </source>
</evidence>
<feature type="transmembrane region" description="Helical" evidence="11">
    <location>
        <begin position="222"/>
        <end position="244"/>
    </location>
</feature>
<dbReference type="EMBL" id="BAAALY010000012">
    <property type="protein sequence ID" value="GAA1549302.1"/>
    <property type="molecule type" value="Genomic_DNA"/>
</dbReference>
<dbReference type="Proteomes" id="UP001501791">
    <property type="component" value="Unassembled WGS sequence"/>
</dbReference>
<evidence type="ECO:0000256" key="9">
    <source>
        <dbReference type="SAM" id="Coils"/>
    </source>
</evidence>
<evidence type="ECO:0000256" key="11">
    <source>
        <dbReference type="SAM" id="Phobius"/>
    </source>
</evidence>
<feature type="coiled-coil region" evidence="9">
    <location>
        <begin position="463"/>
        <end position="490"/>
    </location>
</feature>
<gene>
    <name evidence="15" type="ORF">GCM10009691_24720</name>
</gene>
<evidence type="ECO:0000259" key="13">
    <source>
        <dbReference type="Pfam" id="PF07730"/>
    </source>
</evidence>
<dbReference type="InterPro" id="IPR036890">
    <property type="entry name" value="HATPase_C_sf"/>
</dbReference>
<evidence type="ECO:0000313" key="16">
    <source>
        <dbReference type="Proteomes" id="UP001501791"/>
    </source>
</evidence>
<feature type="transmembrane region" description="Helical" evidence="11">
    <location>
        <begin position="305"/>
        <end position="325"/>
    </location>
</feature>
<keyword evidence="11" id="KW-0812">Transmembrane</keyword>
<keyword evidence="11" id="KW-0472">Membrane</keyword>
<dbReference type="PANTHER" id="PTHR24421">
    <property type="entry name" value="NITRATE/NITRITE SENSOR PROTEIN NARX-RELATED"/>
    <property type="match status" value="1"/>
</dbReference>
<evidence type="ECO:0000256" key="4">
    <source>
        <dbReference type="ARBA" id="ARBA00022679"/>
    </source>
</evidence>
<dbReference type="RefSeq" id="WP_346036300.1">
    <property type="nucleotide sequence ID" value="NZ_BAAALY010000012.1"/>
</dbReference>
<keyword evidence="9" id="KW-0175">Coiled coil</keyword>
<evidence type="ECO:0000313" key="15">
    <source>
        <dbReference type="EMBL" id="GAA1549302.1"/>
    </source>
</evidence>
<name>A0ABN2BYP6_9MICO</name>
<feature type="transmembrane region" description="Helical" evidence="11">
    <location>
        <begin position="70"/>
        <end position="91"/>
    </location>
</feature>
<keyword evidence="5" id="KW-0547">Nucleotide-binding</keyword>
<evidence type="ECO:0000259" key="14">
    <source>
        <dbReference type="Pfam" id="PF13796"/>
    </source>
</evidence>
<dbReference type="InterPro" id="IPR011712">
    <property type="entry name" value="Sig_transdc_His_kin_sub3_dim/P"/>
</dbReference>